<feature type="domain" description="UspA" evidence="2">
    <location>
        <begin position="11"/>
        <end position="147"/>
    </location>
</feature>
<reference evidence="3" key="1">
    <citation type="journal article" name="DNA Res.">
        <title>The physiological potential of anammox bacteria as revealed by their core genome structure.</title>
        <authorList>
            <person name="Okubo T."/>
            <person name="Toyoda A."/>
            <person name="Fukuhara K."/>
            <person name="Uchiyama I."/>
            <person name="Harigaya Y."/>
            <person name="Kuroiwa M."/>
            <person name="Suzuki T."/>
            <person name="Murakami Y."/>
            <person name="Suwa Y."/>
            <person name="Takami H."/>
        </authorList>
    </citation>
    <scope>NUCLEOTIDE SEQUENCE</scope>
    <source>
        <strain evidence="3">317325-3</strain>
    </source>
</reference>
<evidence type="ECO:0000256" key="1">
    <source>
        <dbReference type="ARBA" id="ARBA00008791"/>
    </source>
</evidence>
<protein>
    <submittedName>
        <fullName evidence="3">Universal stress protein</fullName>
    </submittedName>
</protein>
<organism evidence="3 4">
    <name type="scientific">Candidatus Desulfobacillus denitrificans</name>
    <dbReference type="NCBI Taxonomy" id="2608985"/>
    <lineage>
        <taxon>Bacteria</taxon>
        <taxon>Pseudomonadati</taxon>
        <taxon>Pseudomonadota</taxon>
        <taxon>Betaproteobacteria</taxon>
        <taxon>Candidatus Desulfobacillus</taxon>
    </lineage>
</organism>
<dbReference type="PRINTS" id="PR01438">
    <property type="entry name" value="UNVRSLSTRESS"/>
</dbReference>
<feature type="domain" description="UspA" evidence="2">
    <location>
        <begin position="155"/>
        <end position="280"/>
    </location>
</feature>
<dbReference type="KEGG" id="ddz:DSYM_08060"/>
<dbReference type="SUPFAM" id="SSF52402">
    <property type="entry name" value="Adenine nucleotide alpha hydrolases-like"/>
    <property type="match status" value="2"/>
</dbReference>
<evidence type="ECO:0000259" key="2">
    <source>
        <dbReference type="Pfam" id="PF00582"/>
    </source>
</evidence>
<name>A0A809RUM0_9PROT</name>
<dbReference type="AlphaFoldDB" id="A0A809RUM0"/>
<proteinExistence type="inferred from homology"/>
<dbReference type="EMBL" id="AP021857">
    <property type="protein sequence ID" value="BBO20107.1"/>
    <property type="molecule type" value="Genomic_DNA"/>
</dbReference>
<dbReference type="PANTHER" id="PTHR46268">
    <property type="entry name" value="STRESS RESPONSE PROTEIN NHAX"/>
    <property type="match status" value="1"/>
</dbReference>
<dbReference type="InterPro" id="IPR006015">
    <property type="entry name" value="Universal_stress_UspA"/>
</dbReference>
<dbReference type="InterPro" id="IPR014729">
    <property type="entry name" value="Rossmann-like_a/b/a_fold"/>
</dbReference>
<dbReference type="Proteomes" id="UP000662914">
    <property type="component" value="Chromosome"/>
</dbReference>
<sequence length="281" mass="28943">MSAQLSPVGRFERILLSTDGSEFGAGAEAAAIGLAGLWRVPLRAMTMAFSNAEFDAIAPQKAREAEAAALAVVERIKARAEAAGLACDTVVRRGDEPHREIVAEARAGNIDVIVMGRRGGRGRARMMVGDATAKVIGEAHGSILVCPKAAGMFSQRIVLGTDGSRFSDAAAIAAGNLARRAGLPVTVAGIMKPAFGEARRAEAKAAVERVVAHFAAEGIAAEALLEEGQPDEVIVRTAATRGADLIVVGSHGRTGMARLLMGSTSERIIGLAACAVLVVKG</sequence>
<gene>
    <name evidence="3" type="ORF">DSYM_08060</name>
</gene>
<dbReference type="Pfam" id="PF00582">
    <property type="entry name" value="Usp"/>
    <property type="match status" value="2"/>
</dbReference>
<comment type="similarity">
    <text evidence="1">Belongs to the universal stress protein A family.</text>
</comment>
<dbReference type="InterPro" id="IPR006016">
    <property type="entry name" value="UspA"/>
</dbReference>
<evidence type="ECO:0000313" key="4">
    <source>
        <dbReference type="Proteomes" id="UP000662914"/>
    </source>
</evidence>
<evidence type="ECO:0000313" key="3">
    <source>
        <dbReference type="EMBL" id="BBO20107.1"/>
    </source>
</evidence>
<accession>A0A809RUM0</accession>
<dbReference type="CDD" id="cd00293">
    <property type="entry name" value="USP-like"/>
    <property type="match status" value="1"/>
</dbReference>
<dbReference type="Gene3D" id="3.40.50.620">
    <property type="entry name" value="HUPs"/>
    <property type="match status" value="2"/>
</dbReference>
<dbReference type="PANTHER" id="PTHR46268:SF6">
    <property type="entry name" value="UNIVERSAL STRESS PROTEIN UP12"/>
    <property type="match status" value="1"/>
</dbReference>